<feature type="compositionally biased region" description="Basic and acidic residues" evidence="1">
    <location>
        <begin position="406"/>
        <end position="420"/>
    </location>
</feature>
<gene>
    <name evidence="3" type="ORF">AVDCRST_MAG29-836</name>
</gene>
<protein>
    <submittedName>
        <fullName evidence="3">FIG019045: long form Mg-chelase associated protein with vWA domain</fullName>
    </submittedName>
</protein>
<proteinExistence type="predicted"/>
<dbReference type="InterPro" id="IPR002035">
    <property type="entry name" value="VWF_A"/>
</dbReference>
<evidence type="ECO:0000256" key="1">
    <source>
        <dbReference type="SAM" id="MobiDB-lite"/>
    </source>
</evidence>
<dbReference type="AlphaFoldDB" id="A0A6J4LAI2"/>
<dbReference type="SUPFAM" id="SSF53300">
    <property type="entry name" value="vWA-like"/>
    <property type="match status" value="1"/>
</dbReference>
<accession>A0A6J4LAI2</accession>
<dbReference type="Pfam" id="PF13519">
    <property type="entry name" value="VWA_2"/>
    <property type="match status" value="1"/>
</dbReference>
<dbReference type="Gene3D" id="3.40.50.410">
    <property type="entry name" value="von Willebrand factor, type A domain"/>
    <property type="match status" value="1"/>
</dbReference>
<dbReference type="CDD" id="cd00198">
    <property type="entry name" value="vWFA"/>
    <property type="match status" value="1"/>
</dbReference>
<evidence type="ECO:0000313" key="3">
    <source>
        <dbReference type="EMBL" id="CAA9327524.1"/>
    </source>
</evidence>
<dbReference type="InterPro" id="IPR036465">
    <property type="entry name" value="vWFA_dom_sf"/>
</dbReference>
<feature type="region of interest" description="Disordered" evidence="1">
    <location>
        <begin position="403"/>
        <end position="428"/>
    </location>
</feature>
<evidence type="ECO:0000259" key="2">
    <source>
        <dbReference type="SMART" id="SM00327"/>
    </source>
</evidence>
<feature type="region of interest" description="Disordered" evidence="1">
    <location>
        <begin position="1"/>
        <end position="21"/>
    </location>
</feature>
<reference evidence="3" key="1">
    <citation type="submission" date="2020-02" db="EMBL/GenBank/DDBJ databases">
        <authorList>
            <person name="Meier V. D."/>
        </authorList>
    </citation>
    <scope>NUCLEOTIDE SEQUENCE</scope>
    <source>
        <strain evidence="3">AVDCRST_MAG29</strain>
    </source>
</reference>
<dbReference type="EMBL" id="CADCUG010000046">
    <property type="protein sequence ID" value="CAA9327524.1"/>
    <property type="molecule type" value="Genomic_DNA"/>
</dbReference>
<feature type="domain" description="VWFA" evidence="2">
    <location>
        <begin position="471"/>
        <end position="653"/>
    </location>
</feature>
<sequence>MSSARDPRGRGRYRYGTWAGGADPLAPPLDVRAALDELGEEVLAGSSLREALRQLLRSGLDGRRGLDALRRDVRRRRQRLQRSGDLAGTIDRVRQALDQVLAAEHEQLAGEPGDDARLAESELAGLPPDTAGAVRELSAYEWHSDQARAGYAEIQSMLRREVLDAQFAGMKQALSGQDPAASQAVRDMLADLNSLLAAHATGRDTTQQFADFMDRHGDFFPEQPRDTDDLVDLLARRQAAADRLMRSLTSDQRAELAELMAQAMGDDLDLQSAMSQLRDNLEALRPGTTRQPGRQGGIEGEPGLDYGDAVGAVADLADLEALEAQLGQDYAGSTLDDVDVDALERQLAPSAVADLRALAELERELERQGYVRRGADGAGLTPKALRRLGETTLRRIFARLDAGSSGDHDDRRTGAADERTGATLPWRFGDERPIDSPATVRNAVLRRAADRDGPRLHVEDFAVAETERRTAAAVALCVDLSFSMVQEDRWGPMKQTALALSHLVSTRFRQDALQVIGFDRYARRLSPLELAEVEPEYVQGTNLHHALSLAGRHLRRHPEAEPVVMVVTDGEPTAHLEADGTATFDWPPTRATLRATVAEVDAITRAGATMNVFRLGDDPGLARFVDAIARRNGGRVFSPSTERLGDYVVADYLRARGGRRRAG</sequence>
<organism evidence="3">
    <name type="scientific">uncultured Nocardioidaceae bacterium</name>
    <dbReference type="NCBI Taxonomy" id="253824"/>
    <lineage>
        <taxon>Bacteria</taxon>
        <taxon>Bacillati</taxon>
        <taxon>Actinomycetota</taxon>
        <taxon>Actinomycetes</taxon>
        <taxon>Propionibacteriales</taxon>
        <taxon>Nocardioidaceae</taxon>
        <taxon>environmental samples</taxon>
    </lineage>
</organism>
<name>A0A6J4LAI2_9ACTN</name>
<dbReference type="SMART" id="SM00327">
    <property type="entry name" value="VWA"/>
    <property type="match status" value="1"/>
</dbReference>